<proteinExistence type="predicted"/>
<evidence type="ECO:0000313" key="2">
    <source>
        <dbReference type="Proteomes" id="UP000299102"/>
    </source>
</evidence>
<name>A0A4C1X423_EUMVA</name>
<comment type="caution">
    <text evidence="1">The sequence shown here is derived from an EMBL/GenBank/DDBJ whole genome shotgun (WGS) entry which is preliminary data.</text>
</comment>
<dbReference type="AlphaFoldDB" id="A0A4C1X423"/>
<sequence>MRNELQRSSLQQTRTVTISAAARKWADCISEIPHSHRIRAGISNFRYCISSSKREFRLLTSLRPRAFDLMPFTPGPAHAGGYS</sequence>
<dbReference type="EMBL" id="BGZK01000736">
    <property type="protein sequence ID" value="GBP58478.1"/>
    <property type="molecule type" value="Genomic_DNA"/>
</dbReference>
<reference evidence="1 2" key="1">
    <citation type="journal article" date="2019" name="Commun. Biol.">
        <title>The bagworm genome reveals a unique fibroin gene that provides high tensile strength.</title>
        <authorList>
            <person name="Kono N."/>
            <person name="Nakamura H."/>
            <person name="Ohtoshi R."/>
            <person name="Tomita M."/>
            <person name="Numata K."/>
            <person name="Arakawa K."/>
        </authorList>
    </citation>
    <scope>NUCLEOTIDE SEQUENCE [LARGE SCALE GENOMIC DNA]</scope>
</reference>
<accession>A0A4C1X423</accession>
<evidence type="ECO:0000313" key="1">
    <source>
        <dbReference type="EMBL" id="GBP58478.1"/>
    </source>
</evidence>
<organism evidence="1 2">
    <name type="scientific">Eumeta variegata</name>
    <name type="common">Bagworm moth</name>
    <name type="synonym">Eumeta japonica</name>
    <dbReference type="NCBI Taxonomy" id="151549"/>
    <lineage>
        <taxon>Eukaryota</taxon>
        <taxon>Metazoa</taxon>
        <taxon>Ecdysozoa</taxon>
        <taxon>Arthropoda</taxon>
        <taxon>Hexapoda</taxon>
        <taxon>Insecta</taxon>
        <taxon>Pterygota</taxon>
        <taxon>Neoptera</taxon>
        <taxon>Endopterygota</taxon>
        <taxon>Lepidoptera</taxon>
        <taxon>Glossata</taxon>
        <taxon>Ditrysia</taxon>
        <taxon>Tineoidea</taxon>
        <taxon>Psychidae</taxon>
        <taxon>Oiketicinae</taxon>
        <taxon>Eumeta</taxon>
    </lineage>
</organism>
<gene>
    <name evidence="1" type="ORF">EVAR_82455_1</name>
</gene>
<keyword evidence="2" id="KW-1185">Reference proteome</keyword>
<dbReference type="Proteomes" id="UP000299102">
    <property type="component" value="Unassembled WGS sequence"/>
</dbReference>
<protein>
    <submittedName>
        <fullName evidence="1">Uncharacterized protein</fullName>
    </submittedName>
</protein>